<dbReference type="EMBL" id="JGVK01000009">
    <property type="protein sequence ID" value="KEY91411.1"/>
    <property type="molecule type" value="Genomic_DNA"/>
</dbReference>
<feature type="binding site" evidence="18">
    <location>
        <position position="377"/>
    </location>
    <ligand>
        <name>acetyl-CoA</name>
        <dbReference type="ChEBI" id="CHEBI:57288"/>
    </ligand>
</feature>
<dbReference type="Gene3D" id="2.160.10.10">
    <property type="entry name" value="Hexapeptide repeat proteins"/>
    <property type="match status" value="1"/>
</dbReference>
<protein>
    <recommendedName>
        <fullName evidence="18">Bifunctional protein GlmU</fullName>
    </recommendedName>
    <domain>
        <recommendedName>
            <fullName evidence="18">UDP-N-acetylglucosamine pyrophosphorylase</fullName>
            <ecNumber evidence="18">2.7.7.23</ecNumber>
        </recommendedName>
        <alternativeName>
            <fullName evidence="18">N-acetylglucosamine-1-phosphate uridyltransferase</fullName>
        </alternativeName>
    </domain>
    <domain>
        <recommendedName>
            <fullName evidence="18">Glucosamine-1-phosphate N-acetyltransferase</fullName>
            <ecNumber evidence="18">2.3.1.157</ecNumber>
        </recommendedName>
    </domain>
</protein>
<evidence type="ECO:0000256" key="7">
    <source>
        <dbReference type="ARBA" id="ARBA00022723"/>
    </source>
</evidence>
<feature type="binding site" evidence="18">
    <location>
        <position position="166"/>
    </location>
    <ligand>
        <name>UDP-N-acetyl-alpha-D-glucosamine</name>
        <dbReference type="ChEBI" id="CHEBI:57705"/>
    </ligand>
</feature>
<evidence type="ECO:0000256" key="12">
    <source>
        <dbReference type="ARBA" id="ARBA00023268"/>
    </source>
</evidence>
<comment type="similarity">
    <text evidence="2 18">In the C-terminal section; belongs to the transferase hexapeptide repeat family.</text>
</comment>
<feature type="binding site" evidence="18">
    <location>
        <position position="224"/>
    </location>
    <ligand>
        <name>UDP-N-acetyl-alpha-D-glucosamine</name>
        <dbReference type="ChEBI" id="CHEBI:57705"/>
    </ligand>
</feature>
<comment type="pathway">
    <text evidence="18">Nucleotide-sugar biosynthesis; UDP-N-acetyl-alpha-D-glucosamine biosynthesis; N-acetyl-alpha-D-glucosamine 1-phosphate from alpha-D-glucosamine 6-phosphate (route II): step 2/2.</text>
</comment>
<keyword evidence="10 18" id="KW-0133">Cell shape</keyword>
<comment type="catalytic activity">
    <reaction evidence="15 18">
        <text>alpha-D-glucosamine 1-phosphate + acetyl-CoA = N-acetyl-alpha-D-glucosamine 1-phosphate + CoA + H(+)</text>
        <dbReference type="Rhea" id="RHEA:13725"/>
        <dbReference type="ChEBI" id="CHEBI:15378"/>
        <dbReference type="ChEBI" id="CHEBI:57287"/>
        <dbReference type="ChEBI" id="CHEBI:57288"/>
        <dbReference type="ChEBI" id="CHEBI:57776"/>
        <dbReference type="ChEBI" id="CHEBI:58516"/>
        <dbReference type="EC" id="2.3.1.157"/>
    </reaction>
</comment>
<feature type="region of interest" description="Pyrophosphorylase" evidence="18">
    <location>
        <begin position="1"/>
        <end position="226"/>
    </location>
</feature>
<dbReference type="EC" id="2.7.7.23" evidence="18"/>
<feature type="binding site" evidence="18">
    <location>
        <begin position="78"/>
        <end position="79"/>
    </location>
    <ligand>
        <name>UDP-N-acetyl-alpha-D-glucosamine</name>
        <dbReference type="ChEBI" id="CHEBI:57705"/>
    </ligand>
</feature>
<dbReference type="Pfam" id="PF14602">
    <property type="entry name" value="Hexapep_2"/>
    <property type="match status" value="1"/>
</dbReference>
<keyword evidence="4 18" id="KW-0963">Cytoplasm</keyword>
<feature type="binding site" evidence="18">
    <location>
        <position position="151"/>
    </location>
    <ligand>
        <name>UDP-N-acetyl-alpha-D-glucosamine</name>
        <dbReference type="ChEBI" id="CHEBI:57705"/>
    </ligand>
</feature>
<feature type="binding site" evidence="18">
    <location>
        <position position="22"/>
    </location>
    <ligand>
        <name>UDP-N-acetyl-alpha-D-glucosamine</name>
        <dbReference type="ChEBI" id="CHEBI:57705"/>
    </ligand>
</feature>
<feature type="binding site" evidence="18">
    <location>
        <position position="224"/>
    </location>
    <ligand>
        <name>Mg(2+)</name>
        <dbReference type="ChEBI" id="CHEBI:18420"/>
    </ligand>
</feature>
<dbReference type="AlphaFoldDB" id="A0A084CNN2"/>
<evidence type="ECO:0000256" key="11">
    <source>
        <dbReference type="ARBA" id="ARBA00022984"/>
    </source>
</evidence>
<dbReference type="Gene3D" id="3.90.550.10">
    <property type="entry name" value="Spore Coat Polysaccharide Biosynthesis Protein SpsA, Chain A"/>
    <property type="match status" value="1"/>
</dbReference>
<evidence type="ECO:0000256" key="5">
    <source>
        <dbReference type="ARBA" id="ARBA00022679"/>
    </source>
</evidence>
<evidence type="ECO:0000313" key="21">
    <source>
        <dbReference type="Proteomes" id="UP000053784"/>
    </source>
</evidence>
<comment type="subunit">
    <text evidence="18">Homotrimer.</text>
</comment>
<dbReference type="SUPFAM" id="SSF51161">
    <property type="entry name" value="Trimeric LpxA-like enzymes"/>
    <property type="match status" value="1"/>
</dbReference>
<organism evidence="20 21">
    <name type="scientific">Candidatus Photodesmus blepharonis</name>
    <dbReference type="NCBI Taxonomy" id="1179155"/>
    <lineage>
        <taxon>Bacteria</taxon>
        <taxon>Pseudomonadati</taxon>
        <taxon>Pseudomonadota</taxon>
        <taxon>Gammaproteobacteria</taxon>
        <taxon>Vibrionales</taxon>
        <taxon>Vibrionaceae</taxon>
        <taxon>Candidatus Photodesmus</taxon>
    </lineage>
</organism>
<comment type="similarity">
    <text evidence="3 18">In the N-terminal section; belongs to the N-acetylglucosamine-1-phosphate uridyltransferase family.</text>
</comment>
<feature type="binding site" evidence="18">
    <location>
        <position position="437"/>
    </location>
    <ligand>
        <name>acetyl-CoA</name>
        <dbReference type="ChEBI" id="CHEBI:57288"/>
    </ligand>
</feature>
<reference evidence="20 21" key="1">
    <citation type="submission" date="2014-03" db="EMBL/GenBank/DDBJ databases">
        <title>Selection and divergence in the genomes of co-occurring obligate luminous symbionts with specific hosts.</title>
        <authorList>
            <person name="Hendry T.A."/>
            <person name="de Wet J.R."/>
            <person name="Dunlap P.V."/>
        </authorList>
    </citation>
    <scope>NUCLEOTIDE SEQUENCE [LARGE SCALE GENOMIC DNA]</scope>
    <source>
        <strain evidence="20 21">Ppalp.1</strain>
    </source>
</reference>
<feature type="binding site" evidence="18">
    <location>
        <position position="420"/>
    </location>
    <ligand>
        <name>acetyl-CoA</name>
        <dbReference type="ChEBI" id="CHEBI:57288"/>
    </ligand>
</feature>
<dbReference type="GO" id="GO:0016020">
    <property type="term" value="C:membrane"/>
    <property type="evidence" value="ECO:0007669"/>
    <property type="project" value="GOC"/>
</dbReference>
<dbReference type="HAMAP" id="MF_01631">
    <property type="entry name" value="GlmU"/>
    <property type="match status" value="1"/>
</dbReference>
<feature type="binding site" evidence="18">
    <location>
        <position position="330"/>
    </location>
    <ligand>
        <name>UDP-N-acetyl-alpha-D-glucosamine</name>
        <dbReference type="ChEBI" id="CHEBI:57705"/>
    </ligand>
</feature>
<keyword evidence="6 18" id="KW-0548">Nucleotidyltransferase</keyword>
<name>A0A084CNN2_9GAMM</name>
<dbReference type="RefSeq" id="WP_034413546.1">
    <property type="nucleotide sequence ID" value="NZ_JGVK01000009.1"/>
</dbReference>
<dbReference type="CDD" id="cd02540">
    <property type="entry name" value="GT2_GlmU_N_bac"/>
    <property type="match status" value="1"/>
</dbReference>
<dbReference type="Proteomes" id="UP000053784">
    <property type="component" value="Unassembled WGS sequence"/>
</dbReference>
<evidence type="ECO:0000256" key="17">
    <source>
        <dbReference type="ARBA" id="ARBA00049628"/>
    </source>
</evidence>
<sequence>MKFSAVVLAAGEGARMQSRLPKVLHLLAGKPMVKRVIDTCNALGAQNIYLVYGHGGALIQKVLSKESVHWVLQGEQLGTGHALFQASYEFGDDETILVLYGDVPLVTEETITNLLKAQPVGGIALLTVILEDPVGYGRVIRSNRSVVAVIEQKDANEEQKLIKEVNTGVMVATGRDLKRWLTFINHKNSQDEYYLTDIIATAYNEGSIIQAIHPISSIEVQGVNNRLQLVHLERAFQLMQASKLLDEGVMIHDITRFDLRGELLCGVDCEIDINVLIEGNVFLGDNVIIGAGSVLKDCKIDNNTIIQPYSIIERATVSTNCVVGPFGRLRPGSELLNGARVGNFVELKNTRLGEESKANHLTYLGDTEIGQRVNVGAGVITCNYDGAEKHKTIISDDVFVGSASQLIAPIHIADRATIAAGTTLTKDVKEGELVITRSKERKISDWKRPSKKK</sequence>
<dbReference type="eggNOG" id="COG1207">
    <property type="taxonomic scope" value="Bacteria"/>
</dbReference>
<dbReference type="NCBIfam" id="TIGR01173">
    <property type="entry name" value="glmU"/>
    <property type="match status" value="1"/>
</dbReference>
<evidence type="ECO:0000256" key="4">
    <source>
        <dbReference type="ARBA" id="ARBA00022490"/>
    </source>
</evidence>
<dbReference type="InterPro" id="IPR001451">
    <property type="entry name" value="Hexapep"/>
</dbReference>
<dbReference type="EC" id="2.3.1.157" evidence="18"/>
<evidence type="ECO:0000256" key="18">
    <source>
        <dbReference type="HAMAP-Rule" id="MF_01631"/>
    </source>
</evidence>
<dbReference type="InterPro" id="IPR050065">
    <property type="entry name" value="GlmU-like"/>
</dbReference>
<feature type="binding site" evidence="18">
    <location>
        <position position="102"/>
    </location>
    <ligand>
        <name>Mg(2+)</name>
        <dbReference type="ChEBI" id="CHEBI:18420"/>
    </ligand>
</feature>
<dbReference type="PANTHER" id="PTHR43584:SF3">
    <property type="entry name" value="BIFUNCTIONAL PROTEIN GLMU"/>
    <property type="match status" value="1"/>
</dbReference>
<comment type="pathway">
    <text evidence="18">Nucleotide-sugar biosynthesis; UDP-N-acetyl-alpha-D-glucosamine biosynthesis; UDP-N-acetyl-alpha-D-glucosamine from N-acetyl-alpha-D-glucosamine 1-phosphate: step 1/1.</text>
</comment>
<feature type="binding site" evidence="18">
    <location>
        <position position="363"/>
    </location>
    <ligand>
        <name>UDP-N-acetyl-alpha-D-glucosamine</name>
        <dbReference type="ChEBI" id="CHEBI:57705"/>
    </ligand>
</feature>
<feature type="binding site" evidence="18">
    <location>
        <begin position="100"/>
        <end position="102"/>
    </location>
    <ligand>
        <name>UDP-N-acetyl-alpha-D-glucosamine</name>
        <dbReference type="ChEBI" id="CHEBI:57705"/>
    </ligand>
</feature>
<dbReference type="InterPro" id="IPR025877">
    <property type="entry name" value="MobA-like_NTP_Trfase"/>
</dbReference>
<dbReference type="PANTHER" id="PTHR43584">
    <property type="entry name" value="NUCLEOTIDYL TRANSFERASE"/>
    <property type="match status" value="1"/>
</dbReference>
<dbReference type="PROSITE" id="PS00101">
    <property type="entry name" value="HEXAPEP_TRANSFERASES"/>
    <property type="match status" value="1"/>
</dbReference>
<evidence type="ECO:0000256" key="14">
    <source>
        <dbReference type="ARBA" id="ARBA00023316"/>
    </source>
</evidence>
<keyword evidence="21" id="KW-1185">Reference proteome</keyword>
<evidence type="ECO:0000313" key="20">
    <source>
        <dbReference type="EMBL" id="KEY91411.1"/>
    </source>
</evidence>
<feature type="binding site" evidence="18">
    <location>
        <position position="137"/>
    </location>
    <ligand>
        <name>UDP-N-acetyl-alpha-D-glucosamine</name>
        <dbReference type="ChEBI" id="CHEBI:57705"/>
    </ligand>
</feature>
<evidence type="ECO:0000256" key="10">
    <source>
        <dbReference type="ARBA" id="ARBA00022960"/>
    </source>
</evidence>
<evidence type="ECO:0000256" key="13">
    <source>
        <dbReference type="ARBA" id="ARBA00023315"/>
    </source>
</evidence>
<dbReference type="GO" id="GO:0009252">
    <property type="term" value="P:peptidoglycan biosynthetic process"/>
    <property type="evidence" value="ECO:0007669"/>
    <property type="project" value="UniProtKB-UniRule"/>
</dbReference>
<dbReference type="GO" id="GO:0006048">
    <property type="term" value="P:UDP-N-acetylglucosamine biosynthetic process"/>
    <property type="evidence" value="ECO:0007669"/>
    <property type="project" value="UniProtKB-UniPathway"/>
</dbReference>
<dbReference type="OrthoDB" id="9775031at2"/>
<comment type="caution">
    <text evidence="20">The sequence shown here is derived from an EMBL/GenBank/DDBJ whole genome shotgun (WGS) entry which is preliminary data.</text>
</comment>
<dbReference type="NCBIfam" id="NF006986">
    <property type="entry name" value="PRK09451.1"/>
    <property type="match status" value="1"/>
</dbReference>
<dbReference type="InterPro" id="IPR005882">
    <property type="entry name" value="Bifunctional_GlmU"/>
</dbReference>
<proteinExistence type="inferred from homology"/>
<comment type="catalytic activity">
    <reaction evidence="16 18">
        <text>N-acetyl-alpha-D-glucosamine 1-phosphate + UTP + H(+) = UDP-N-acetyl-alpha-D-glucosamine + diphosphate</text>
        <dbReference type="Rhea" id="RHEA:13509"/>
        <dbReference type="ChEBI" id="CHEBI:15378"/>
        <dbReference type="ChEBI" id="CHEBI:33019"/>
        <dbReference type="ChEBI" id="CHEBI:46398"/>
        <dbReference type="ChEBI" id="CHEBI:57705"/>
        <dbReference type="ChEBI" id="CHEBI:57776"/>
        <dbReference type="EC" id="2.7.7.23"/>
    </reaction>
</comment>
<keyword evidence="14 18" id="KW-0961">Cell wall biogenesis/degradation</keyword>
<feature type="region of interest" description="N-acetyltransferase" evidence="18">
    <location>
        <begin position="248"/>
        <end position="453"/>
    </location>
</feature>
<feature type="active site" description="Proton acceptor" evidence="18">
    <location>
        <position position="360"/>
    </location>
</feature>
<evidence type="ECO:0000256" key="16">
    <source>
        <dbReference type="ARBA" id="ARBA00048493"/>
    </source>
</evidence>
<keyword evidence="8 18" id="KW-0677">Repeat</keyword>
<evidence type="ECO:0000256" key="8">
    <source>
        <dbReference type="ARBA" id="ARBA00022737"/>
    </source>
</evidence>
<dbReference type="GO" id="GO:0003977">
    <property type="term" value="F:UDP-N-acetylglucosamine diphosphorylase activity"/>
    <property type="evidence" value="ECO:0007669"/>
    <property type="project" value="UniProtKB-UniRule"/>
</dbReference>
<dbReference type="STRING" id="1179155.CF67_17010"/>
<feature type="domain" description="MobA-like NTP transferase" evidence="19">
    <location>
        <begin position="5"/>
        <end position="119"/>
    </location>
</feature>
<feature type="region of interest" description="Linker" evidence="18">
    <location>
        <begin position="227"/>
        <end position="247"/>
    </location>
</feature>
<keyword evidence="13 18" id="KW-0012">Acyltransferase</keyword>
<dbReference type="SUPFAM" id="SSF53448">
    <property type="entry name" value="Nucleotide-diphospho-sugar transferases"/>
    <property type="match status" value="1"/>
</dbReference>
<keyword evidence="9 18" id="KW-0460">Magnesium</keyword>
<keyword evidence="7 18" id="KW-0479">Metal-binding</keyword>
<dbReference type="GO" id="GO:0000902">
    <property type="term" value="P:cell morphogenesis"/>
    <property type="evidence" value="ECO:0007669"/>
    <property type="project" value="UniProtKB-UniRule"/>
</dbReference>
<dbReference type="GO" id="GO:0008360">
    <property type="term" value="P:regulation of cell shape"/>
    <property type="evidence" value="ECO:0007669"/>
    <property type="project" value="UniProtKB-KW"/>
</dbReference>
<evidence type="ECO:0000256" key="9">
    <source>
        <dbReference type="ARBA" id="ARBA00022842"/>
    </source>
</evidence>
<dbReference type="GO" id="GO:0009245">
    <property type="term" value="P:lipid A biosynthetic process"/>
    <property type="evidence" value="ECO:0007669"/>
    <property type="project" value="UniProtKB-UniRule"/>
</dbReference>
<comment type="function">
    <text evidence="17 18">Catalyzes the last two sequential reactions in the de novo biosynthetic pathway for UDP-N-acetylglucosamine (UDP-GlcNAc). The C-terminal domain catalyzes the transfer of acetyl group from acetyl coenzyme A to glucosamine-1-phosphate (GlcN-1-P) to produce N-acetylglucosamine-1-phosphate (GlcNAc-1-P), which is converted into UDP-GlcNAc by the transfer of uridine 5-monophosphate (from uridine 5-triphosphate), a reaction catalyzed by the N-terminal domain.</text>
</comment>
<dbReference type="InterPro" id="IPR029044">
    <property type="entry name" value="Nucleotide-diphossugar_trans"/>
</dbReference>
<dbReference type="InterPro" id="IPR018357">
    <property type="entry name" value="Hexapep_transf_CS"/>
</dbReference>
<evidence type="ECO:0000259" key="19">
    <source>
        <dbReference type="Pfam" id="PF12804"/>
    </source>
</evidence>
<dbReference type="Pfam" id="PF00132">
    <property type="entry name" value="Hexapep"/>
    <property type="match status" value="1"/>
</dbReference>
<evidence type="ECO:0000256" key="15">
    <source>
        <dbReference type="ARBA" id="ARBA00048247"/>
    </source>
</evidence>
<keyword evidence="5 18" id="KW-0808">Transferase</keyword>
<feature type="binding site" evidence="18">
    <location>
        <position position="73"/>
    </location>
    <ligand>
        <name>UDP-N-acetyl-alpha-D-glucosamine</name>
        <dbReference type="ChEBI" id="CHEBI:57705"/>
    </ligand>
</feature>
<evidence type="ECO:0000256" key="2">
    <source>
        <dbReference type="ARBA" id="ARBA00007707"/>
    </source>
</evidence>
<dbReference type="UniPathway" id="UPA00113">
    <property type="reaction ID" value="UER00532"/>
</dbReference>
<dbReference type="GO" id="GO:0005737">
    <property type="term" value="C:cytoplasm"/>
    <property type="evidence" value="ECO:0007669"/>
    <property type="project" value="UniProtKB-SubCell"/>
</dbReference>
<dbReference type="UniPathway" id="UPA00973"/>
<gene>
    <name evidence="18 20" type="primary">glmU</name>
    <name evidence="20" type="ORF">CF67_17010</name>
</gene>
<comment type="cofactor">
    <cofactor evidence="18">
        <name>Mg(2+)</name>
        <dbReference type="ChEBI" id="CHEBI:18420"/>
    </cofactor>
    <text evidence="18">Binds 1 Mg(2+) ion per subunit.</text>
</comment>
<dbReference type="InterPro" id="IPR011004">
    <property type="entry name" value="Trimer_LpxA-like_sf"/>
</dbReference>
<dbReference type="Pfam" id="PF12804">
    <property type="entry name" value="NTP_transf_3"/>
    <property type="match status" value="1"/>
</dbReference>
<feature type="binding site" evidence="18">
    <location>
        <position position="402"/>
    </location>
    <ligand>
        <name>acetyl-CoA</name>
        <dbReference type="ChEBI" id="CHEBI:57288"/>
    </ligand>
</feature>
<comment type="pathway">
    <text evidence="18">Bacterial outer membrane biogenesis; LPS lipid A biosynthesis.</text>
</comment>
<evidence type="ECO:0000256" key="6">
    <source>
        <dbReference type="ARBA" id="ARBA00022695"/>
    </source>
</evidence>
<dbReference type="GO" id="GO:0019134">
    <property type="term" value="F:glucosamine-1-phosphate N-acetyltransferase activity"/>
    <property type="evidence" value="ECO:0007669"/>
    <property type="project" value="UniProtKB-UniRule"/>
</dbReference>
<feature type="binding site" evidence="18">
    <location>
        <begin position="383"/>
        <end position="384"/>
    </location>
    <ligand>
        <name>acetyl-CoA</name>
        <dbReference type="ChEBI" id="CHEBI:57288"/>
    </ligand>
</feature>
<accession>A0A084CNN2</accession>
<dbReference type="InterPro" id="IPR038009">
    <property type="entry name" value="GlmU_C_LbH"/>
</dbReference>
<evidence type="ECO:0000256" key="1">
    <source>
        <dbReference type="ARBA" id="ARBA00004496"/>
    </source>
</evidence>
<feature type="binding site" evidence="18">
    <location>
        <position position="348"/>
    </location>
    <ligand>
        <name>UDP-N-acetyl-alpha-D-glucosamine</name>
        <dbReference type="ChEBI" id="CHEBI:57705"/>
    </ligand>
</feature>
<keyword evidence="11 18" id="KW-0573">Peptidoglycan synthesis</keyword>
<evidence type="ECO:0000256" key="3">
    <source>
        <dbReference type="ARBA" id="ARBA00007947"/>
    </source>
</evidence>
<dbReference type="GO" id="GO:0000287">
    <property type="term" value="F:magnesium ion binding"/>
    <property type="evidence" value="ECO:0007669"/>
    <property type="project" value="UniProtKB-UniRule"/>
</dbReference>
<feature type="binding site" evidence="18">
    <location>
        <position position="374"/>
    </location>
    <ligand>
        <name>UDP-N-acetyl-alpha-D-glucosamine</name>
        <dbReference type="ChEBI" id="CHEBI:57705"/>
    </ligand>
</feature>
<dbReference type="GO" id="GO:0071555">
    <property type="term" value="P:cell wall organization"/>
    <property type="evidence" value="ECO:0007669"/>
    <property type="project" value="UniProtKB-KW"/>
</dbReference>
<dbReference type="CDD" id="cd03353">
    <property type="entry name" value="LbH_GlmU_C"/>
    <property type="match status" value="1"/>
</dbReference>
<keyword evidence="12 18" id="KW-0511">Multifunctional enzyme</keyword>
<comment type="subcellular location">
    <subcellularLocation>
        <location evidence="1 18">Cytoplasm</location>
    </subcellularLocation>
</comment>
<feature type="binding site" evidence="18">
    <location>
        <begin position="8"/>
        <end position="11"/>
    </location>
    <ligand>
        <name>UDP-N-acetyl-alpha-D-glucosamine</name>
        <dbReference type="ChEBI" id="CHEBI:57705"/>
    </ligand>
</feature>